<evidence type="ECO:0000256" key="1">
    <source>
        <dbReference type="SAM" id="SignalP"/>
    </source>
</evidence>
<evidence type="ECO:0000313" key="3">
    <source>
        <dbReference type="Proteomes" id="UP000322791"/>
    </source>
</evidence>
<gene>
    <name evidence="2" type="ORF">FY528_09145</name>
</gene>
<comment type="caution">
    <text evidence="2">The sequence shown here is derived from an EMBL/GenBank/DDBJ whole genome shotgun (WGS) entry which is preliminary data.</text>
</comment>
<keyword evidence="1" id="KW-0732">Signal</keyword>
<feature type="signal peptide" evidence="1">
    <location>
        <begin position="1"/>
        <end position="25"/>
    </location>
</feature>
<dbReference type="AlphaFoldDB" id="A0A5D6V4L1"/>
<reference evidence="2 3" key="1">
    <citation type="submission" date="2019-08" db="EMBL/GenBank/DDBJ databases">
        <authorList>
            <person name="Seo M.-J."/>
        </authorList>
    </citation>
    <scope>NUCLEOTIDE SEQUENCE [LARGE SCALE GENOMIC DNA]</scope>
    <source>
        <strain evidence="2 3">KIGAM108</strain>
    </source>
</reference>
<sequence>MRTSWLLTGFLSFCGISLLASSTPAARPPQYLTLRRNGAALPTDSISSRFEVSPNESRVLTLTIVPAEAPDDPGLTIMVDEFKPVPAVYRFKEILSGHIREASYRVGNVAAESKACALNDGEVRVTAVDTAHHLLTGTYRAVLCQTNVARAAARRLVLEGTFAFPYEVR</sequence>
<dbReference type="RefSeq" id="WP_149070697.1">
    <property type="nucleotide sequence ID" value="NZ_VTHL01000008.1"/>
</dbReference>
<evidence type="ECO:0000313" key="2">
    <source>
        <dbReference type="EMBL" id="TYZ10022.1"/>
    </source>
</evidence>
<protein>
    <submittedName>
        <fullName evidence="2">Uncharacterized protein</fullName>
    </submittedName>
</protein>
<accession>A0A5D6V4L1</accession>
<organism evidence="2 3">
    <name type="scientific">Hymenobacter lutimineralis</name>
    <dbReference type="NCBI Taxonomy" id="2606448"/>
    <lineage>
        <taxon>Bacteria</taxon>
        <taxon>Pseudomonadati</taxon>
        <taxon>Bacteroidota</taxon>
        <taxon>Cytophagia</taxon>
        <taxon>Cytophagales</taxon>
        <taxon>Hymenobacteraceae</taxon>
        <taxon>Hymenobacter</taxon>
    </lineage>
</organism>
<dbReference type="Proteomes" id="UP000322791">
    <property type="component" value="Unassembled WGS sequence"/>
</dbReference>
<name>A0A5D6V4L1_9BACT</name>
<proteinExistence type="predicted"/>
<dbReference type="EMBL" id="VTHL01000008">
    <property type="protein sequence ID" value="TYZ10022.1"/>
    <property type="molecule type" value="Genomic_DNA"/>
</dbReference>
<feature type="chain" id="PRO_5022934083" evidence="1">
    <location>
        <begin position="26"/>
        <end position="169"/>
    </location>
</feature>
<keyword evidence="3" id="KW-1185">Reference proteome</keyword>